<feature type="compositionally biased region" description="Basic and acidic residues" evidence="1">
    <location>
        <begin position="95"/>
        <end position="104"/>
    </location>
</feature>
<evidence type="ECO:0000313" key="2">
    <source>
        <dbReference type="EMBL" id="GLF95851.1"/>
    </source>
</evidence>
<name>A0ABQ5NZR5_9ACTN</name>
<feature type="compositionally biased region" description="Pro residues" evidence="1">
    <location>
        <begin position="75"/>
        <end position="90"/>
    </location>
</feature>
<comment type="caution">
    <text evidence="2">The sequence shown here is derived from an EMBL/GenBank/DDBJ whole genome shotgun (WGS) entry which is preliminary data.</text>
</comment>
<reference evidence="2 3" key="1">
    <citation type="submission" date="2022-10" db="EMBL/GenBank/DDBJ databases">
        <title>Draft genome sequence of Streptomyces sp. YSPA8.</title>
        <authorList>
            <person name="Moriuchi R."/>
            <person name="Dohra H."/>
            <person name="Yamamura H."/>
            <person name="Kodani S."/>
        </authorList>
    </citation>
    <scope>NUCLEOTIDE SEQUENCE [LARGE SCALE GENOMIC DNA]</scope>
    <source>
        <strain evidence="2 3">YSPA8</strain>
    </source>
</reference>
<sequence>MADQPPLYGALDRLTTALAGVLGELAPGGTDAVAVADALWLAAASTPGGAVPGAARPVPEPVAVRTARPAAAPDGPAPPDPDPEPVPPQEPAQESAHESGRPDTVEWYEPLPGPRRPATPTAPVTVAAVAAGRALPAPLDVGRALRPFHRRRGHGPRRVLDLPETLRQSARMGELLPVLGPVPEPWFEIVLVVDTAPAMAVWEDAVAEFTALLAGLGAFRRVTVLALADGERLVDRRGRSADPDRLAAPDGRRLVLMVSDCAAAPWYGPGPWRLLRRWGRRAPVALLNPLPGRLWSRTALDLPAVRVGSRAPVRDNRGLRYAGSAARPGWLPLPVLSFSPYALERWARGFVRGAPEGYDAVLVPPSGILPAALTAPEAEEPDPVEVFLRTGSADAVRLAALGSPFRRLDLALLHLIRREVVPGAGTDTVAELLTSGIVSVEREGTAPPSVLFGERARERLAAVLTRRDAWLTHTALSRYVASRTPWPVDGVNARVAGTGTVLPAEVRPFAEASGELLGLLRGSSPTVAARTAEARPISYDGPLPDPRRSRALLIGTTDYDFLAAHPGASHAVENLRAVLTSPDGWNLPPEHIRILVDPPDREAVLGALRKACEEATDALFLYAVGHVVTEAGAVAWGLKSAVSGGSSDAIVPLSTVRLVLESHHVRRVLAVLDHDRGLESLRLLAVPARPLKTQPSLRLLASTGQDVVPLGPVLAGIADRGVPGGPEFLGVHELREEAERWLNAGPRDEYVHSLELGSFPLALVRNSAVGEPSDGPDPTDPETDIVYEAVSTRLRRLLPLRYAGPSRRSTDRVLLELLQFAEAPPEGSDPANAGELLTALTAHLTARGLTVSSEKAGESVRHYFVRTTRRLTGHAHHLRVEGATGPWLPAPYEAIRYSSPRVRFLVVPDEPDHPFPPLADRVSVLDDDSVDGHYATVVLRVPLSPAARDGWPGMAEELLYELPMPFEDGLLAAVENACSSLAANGPDLARLGVPDSLEDPVLVAVRPDPESLDWQPHEEYDHGLVVGELTISAELEFEGFLPADETSVRDPDDDPRVWTRVHRDVVLVFTAQIEPDELGIELELQQAHEVGRSPREDHPHAGE</sequence>
<dbReference type="NCBIfam" id="NF041121">
    <property type="entry name" value="SAV_2336_NTERM"/>
    <property type="match status" value="1"/>
</dbReference>
<dbReference type="RefSeq" id="WP_323447902.1">
    <property type="nucleotide sequence ID" value="NZ_BSBI01000006.1"/>
</dbReference>
<organism evidence="2 3">
    <name type="scientific">Streptomyces yaizuensis</name>
    <dbReference type="NCBI Taxonomy" id="2989713"/>
    <lineage>
        <taxon>Bacteria</taxon>
        <taxon>Bacillati</taxon>
        <taxon>Actinomycetota</taxon>
        <taxon>Actinomycetes</taxon>
        <taxon>Kitasatosporales</taxon>
        <taxon>Streptomycetaceae</taxon>
        <taxon>Streptomyces</taxon>
    </lineage>
</organism>
<accession>A0ABQ5NZR5</accession>
<evidence type="ECO:0000256" key="1">
    <source>
        <dbReference type="SAM" id="MobiDB-lite"/>
    </source>
</evidence>
<evidence type="ECO:0000313" key="3">
    <source>
        <dbReference type="Proteomes" id="UP001291653"/>
    </source>
</evidence>
<dbReference type="EMBL" id="BSBI01000006">
    <property type="protein sequence ID" value="GLF95851.1"/>
    <property type="molecule type" value="Genomic_DNA"/>
</dbReference>
<protein>
    <submittedName>
        <fullName evidence="2">Caspase family protein</fullName>
    </submittedName>
</protein>
<dbReference type="InterPro" id="IPR047738">
    <property type="entry name" value="SAV_2336-like_N"/>
</dbReference>
<feature type="region of interest" description="Disordered" evidence="1">
    <location>
        <begin position="65"/>
        <end position="120"/>
    </location>
</feature>
<feature type="compositionally biased region" description="Low complexity" evidence="1">
    <location>
        <begin position="65"/>
        <end position="74"/>
    </location>
</feature>
<keyword evidence="3" id="KW-1185">Reference proteome</keyword>
<dbReference type="Proteomes" id="UP001291653">
    <property type="component" value="Unassembled WGS sequence"/>
</dbReference>
<gene>
    <name evidence="2" type="ORF">SYYSPA8_16160</name>
</gene>
<proteinExistence type="predicted"/>